<dbReference type="RefSeq" id="WP_209949182.1">
    <property type="nucleotide sequence ID" value="NZ_JAGGJU010000017.1"/>
</dbReference>
<keyword evidence="1" id="KW-0500">Molybdenum</keyword>
<dbReference type="InterPro" id="IPR008274">
    <property type="entry name" value="AldOxase/xan_DH_MoCoBD1"/>
</dbReference>
<feature type="domain" description="Aldehyde oxidase/xanthine dehydrogenase a/b hammerhead" evidence="4">
    <location>
        <begin position="30"/>
        <end position="138"/>
    </location>
</feature>
<dbReference type="Gene3D" id="3.30.365.10">
    <property type="entry name" value="Aldehyde oxidase/xanthine dehydrogenase, molybdopterin binding domain"/>
    <property type="match status" value="4"/>
</dbReference>
<dbReference type="PANTHER" id="PTHR11908">
    <property type="entry name" value="XANTHINE DEHYDROGENASE"/>
    <property type="match status" value="1"/>
</dbReference>
<dbReference type="Pfam" id="PF20256">
    <property type="entry name" value="MoCoBD_2"/>
    <property type="match status" value="1"/>
</dbReference>
<reference evidence="5 6" key="1">
    <citation type="submission" date="2021-03" db="EMBL/GenBank/DDBJ databases">
        <title>Genomic Encyclopedia of Type Strains, Phase IV (KMG-IV): sequencing the most valuable type-strain genomes for metagenomic binning, comparative biology and taxonomic classification.</title>
        <authorList>
            <person name="Goeker M."/>
        </authorList>
    </citation>
    <scope>NUCLEOTIDE SEQUENCE [LARGE SCALE GENOMIC DNA]</scope>
    <source>
        <strain evidence="5 6">DSM 21600</strain>
    </source>
</reference>
<dbReference type="Proteomes" id="UP000759443">
    <property type="component" value="Unassembled WGS sequence"/>
</dbReference>
<dbReference type="PANTHER" id="PTHR11908:SF132">
    <property type="entry name" value="ALDEHYDE OXIDASE 1-RELATED"/>
    <property type="match status" value="1"/>
</dbReference>
<dbReference type="InterPro" id="IPR046867">
    <property type="entry name" value="AldOxase/xan_DH_MoCoBD2"/>
</dbReference>
<dbReference type="InterPro" id="IPR016208">
    <property type="entry name" value="Ald_Oxase/xanthine_DH-like"/>
</dbReference>
<sequence>MDKARSETKPVISGPMHAARAHDSAHKHVAGSADYIDDMPEPAGLLHGALGMADRAHAQIVAIDLDAVRAAPGVVAVLTSRDVPGINDIASGSHHDEPLIADRLVQFHGQVIFAVIAETRDQARRAARLARIDYKDLPFWTDIDGALQNGAPLVTPGMTLKRGEAEDELDKADHRIAGTMRIGGQEHFYLEGQIALAIPGEDDDVAVWSSTQHPSEIQHIVSHVLAVPSNAVTVHVRRMGGGFGGKETQGNQFAALAAIAAKTLKRAVKFRPDRDEDMAVTGKRHDFRCDYDVAFDGNGVIHAVNANFAARCGYSADLSGPVTDRALFHADSSYFFPHVLLTSQPLKTHTCSNTAYRGFGGPQGMVGGERIIEEIAYHRGVDPLEIRKRNFYGPTGSGRDVTPYHQRVEDNIIARVVEELETSCDYQARRRAILDFNRTSPVIKKGIALTPVKFGISFTMTAFNQAGALVHIYQDGSIHLNHGGTEMGQGLYIKVAQVIADCFQVDVETVKITATTTGKVPNTSATAASSGSDLNGMAAYDAARQIKERLIAWAAERFDVAPDEIEFRPNRVKIGTKHDMPFAEFVHHAYFGRVQLSAAGFYKTPKIHWDRAAGRGTPFYYFAYGAACSEVSIDTLTGEYLMERTDILHDVGRSLNPAIDIGQIEGGFVQGMGWLTTEELWWDDKGRLRTHAPSTYKIPLASDRPKIFNTRLVPWSENAEPTIGRSKAVGEPPFMLAISVLEALSMAVASVADYKTCPRLDAPATPERVLMAVERLKAER</sequence>
<dbReference type="NCBIfam" id="TIGR02965">
    <property type="entry name" value="xanthine_xdhB"/>
    <property type="match status" value="1"/>
</dbReference>
<evidence type="ECO:0000313" key="6">
    <source>
        <dbReference type="Proteomes" id="UP000759443"/>
    </source>
</evidence>
<gene>
    <name evidence="5" type="ORF">J2Z17_004858</name>
</gene>
<dbReference type="Gene3D" id="3.90.1170.50">
    <property type="entry name" value="Aldehyde oxidase/xanthine dehydrogenase, a/b hammerhead"/>
    <property type="match status" value="1"/>
</dbReference>
<accession>A0ABS4E648</accession>
<protein>
    <submittedName>
        <fullName evidence="5">Xanthine dehydrogenase large subunit</fullName>
        <ecNumber evidence="5">1.17.1.4</ecNumber>
    </submittedName>
</protein>
<dbReference type="InterPro" id="IPR014309">
    <property type="entry name" value="Xanthine_DH_Mopterin-bd_su"/>
</dbReference>
<dbReference type="EC" id="1.17.1.4" evidence="5"/>
<keyword evidence="2 5" id="KW-0560">Oxidoreductase</keyword>
<dbReference type="InterPro" id="IPR000674">
    <property type="entry name" value="Ald_Oxase/Xan_DH_a/b"/>
</dbReference>
<dbReference type="SMART" id="SM01008">
    <property type="entry name" value="Ald_Xan_dh_C"/>
    <property type="match status" value="1"/>
</dbReference>
<dbReference type="InterPro" id="IPR037165">
    <property type="entry name" value="AldOxase/xan_DH_Mopterin-bd_sf"/>
</dbReference>
<feature type="region of interest" description="Disordered" evidence="3">
    <location>
        <begin position="1"/>
        <end position="24"/>
    </location>
</feature>
<organism evidence="5 6">
    <name type="scientific">Rhizobium halophytocola</name>
    <dbReference type="NCBI Taxonomy" id="735519"/>
    <lineage>
        <taxon>Bacteria</taxon>
        <taxon>Pseudomonadati</taxon>
        <taxon>Pseudomonadota</taxon>
        <taxon>Alphaproteobacteria</taxon>
        <taxon>Hyphomicrobiales</taxon>
        <taxon>Rhizobiaceae</taxon>
        <taxon>Rhizobium/Agrobacterium group</taxon>
        <taxon>Rhizobium</taxon>
    </lineage>
</organism>
<dbReference type="SUPFAM" id="SSF54665">
    <property type="entry name" value="CO dehydrogenase molybdoprotein N-domain-like"/>
    <property type="match status" value="1"/>
</dbReference>
<dbReference type="EMBL" id="JAGGJU010000017">
    <property type="protein sequence ID" value="MBP1853397.1"/>
    <property type="molecule type" value="Genomic_DNA"/>
</dbReference>
<comment type="caution">
    <text evidence="5">The sequence shown here is derived from an EMBL/GenBank/DDBJ whole genome shotgun (WGS) entry which is preliminary data.</text>
</comment>
<dbReference type="Pfam" id="PF01315">
    <property type="entry name" value="Ald_Xan_dh_C"/>
    <property type="match status" value="1"/>
</dbReference>
<evidence type="ECO:0000313" key="5">
    <source>
        <dbReference type="EMBL" id="MBP1853397.1"/>
    </source>
</evidence>
<dbReference type="InterPro" id="IPR036856">
    <property type="entry name" value="Ald_Oxase/Xan_DH_a/b_sf"/>
</dbReference>
<dbReference type="SUPFAM" id="SSF56003">
    <property type="entry name" value="Molybdenum cofactor-binding domain"/>
    <property type="match status" value="1"/>
</dbReference>
<dbReference type="Pfam" id="PF02738">
    <property type="entry name" value="MoCoBD_1"/>
    <property type="match status" value="1"/>
</dbReference>
<dbReference type="GO" id="GO:0004854">
    <property type="term" value="F:xanthine dehydrogenase activity"/>
    <property type="evidence" value="ECO:0007669"/>
    <property type="project" value="UniProtKB-EC"/>
</dbReference>
<proteinExistence type="predicted"/>
<evidence type="ECO:0000256" key="3">
    <source>
        <dbReference type="SAM" id="MobiDB-lite"/>
    </source>
</evidence>
<name>A0ABS4E648_9HYPH</name>
<keyword evidence="6" id="KW-1185">Reference proteome</keyword>
<evidence type="ECO:0000256" key="2">
    <source>
        <dbReference type="ARBA" id="ARBA00023002"/>
    </source>
</evidence>
<evidence type="ECO:0000256" key="1">
    <source>
        <dbReference type="ARBA" id="ARBA00022505"/>
    </source>
</evidence>
<evidence type="ECO:0000259" key="4">
    <source>
        <dbReference type="SMART" id="SM01008"/>
    </source>
</evidence>